<name>Q08T54_STIAD</name>
<feature type="region of interest" description="Disordered" evidence="1">
    <location>
        <begin position="382"/>
        <end position="440"/>
    </location>
</feature>
<accession>Q08T54</accession>
<dbReference type="Proteomes" id="UP000032702">
    <property type="component" value="Unassembled WGS sequence"/>
</dbReference>
<proteinExistence type="predicted"/>
<dbReference type="EMBL" id="AAMD01000152">
    <property type="protein sequence ID" value="EAU63661.1"/>
    <property type="molecule type" value="Genomic_DNA"/>
</dbReference>
<feature type="region of interest" description="Disordered" evidence="1">
    <location>
        <begin position="340"/>
        <end position="361"/>
    </location>
</feature>
<reference evidence="2 3" key="1">
    <citation type="submission" date="2006-04" db="EMBL/GenBank/DDBJ databases">
        <authorList>
            <person name="Nierman W.C."/>
        </authorList>
    </citation>
    <scope>NUCLEOTIDE SEQUENCE [LARGE SCALE GENOMIC DNA]</scope>
    <source>
        <strain evidence="2 3">DW4/3-1</strain>
    </source>
</reference>
<evidence type="ECO:0000313" key="3">
    <source>
        <dbReference type="Proteomes" id="UP000032702"/>
    </source>
</evidence>
<evidence type="ECO:0000313" key="2">
    <source>
        <dbReference type="EMBL" id="EAU63661.1"/>
    </source>
</evidence>
<gene>
    <name evidence="2" type="ORF">STIAU_2237</name>
</gene>
<feature type="compositionally biased region" description="Polar residues" evidence="1">
    <location>
        <begin position="430"/>
        <end position="440"/>
    </location>
</feature>
<sequence>MPGLIRGNLSHRLANPLIARVRGLVVRHQRAERLAHASLHDVVQGHLEQGAQGQRFHPGRGGRGAEAPGQAGGDIRVLDLLPGAPQRGILEDGIGTVERQLLAQPEEGIDGRRFQVGGRREMAAQRVRAVHRFRRPQPHGAAPNGAVVTPPLDDLAAHLFQLPRGGDLQLKPRHLRALSTGEATGGDEAEAAVRVQPHRAALRVVAIQVVAFREGDQHRLLSRIHGAQKALEGLQRCMRGDVIASRRRQIVRAADVSADPVEAALRRQILQGGLAHRGVGSRRANGPRGTHLAVHLRVLTDDRGDPQLHAIHRCGRRQAAHREPTAFAGRRCVARQIQVPLSAPRQHQRGHERGAQGLQEEAIDGGRVHGWLQRKWEAFALSNEGAKPSPRARGASGPGGTRPGRRGRLKNLRAPGPRTPQSTLRKKYNTRSSTFCQSGL</sequence>
<feature type="region of interest" description="Disordered" evidence="1">
    <location>
        <begin position="51"/>
        <end position="70"/>
    </location>
</feature>
<protein>
    <submittedName>
        <fullName evidence="2">Uncharacterized protein</fullName>
    </submittedName>
</protein>
<dbReference type="AlphaFoldDB" id="Q08T54"/>
<organism evidence="2 3">
    <name type="scientific">Stigmatella aurantiaca (strain DW4/3-1)</name>
    <dbReference type="NCBI Taxonomy" id="378806"/>
    <lineage>
        <taxon>Bacteria</taxon>
        <taxon>Pseudomonadati</taxon>
        <taxon>Myxococcota</taxon>
        <taxon>Myxococcia</taxon>
        <taxon>Myxococcales</taxon>
        <taxon>Cystobacterineae</taxon>
        <taxon>Archangiaceae</taxon>
        <taxon>Stigmatella</taxon>
    </lineage>
</organism>
<evidence type="ECO:0000256" key="1">
    <source>
        <dbReference type="SAM" id="MobiDB-lite"/>
    </source>
</evidence>
<comment type="caution">
    <text evidence="2">The sequence shown here is derived from an EMBL/GenBank/DDBJ whole genome shotgun (WGS) entry which is preliminary data.</text>
</comment>